<accession>A0ACB9HWA7</accession>
<sequence>MTKTDGAISDPQPPKSTALHPAYSVSNIQTKIRTLDGSKVTYSSWVKLFKFHAIAYKVLVHLDDTPAPIESDPAFEAWNELDALVSQWIYSTISDDLLTRVLDTEATARTTWLKLEKIFLSNKQAKATALETRFVNLTLATCSSVDDYCQQLKELANQLVDVDQPITENRLVLQLVRGLSPEFDTIASLINSQNADWDLARTMLTDEVIRLEARKQQSTLVLVTPAAPPPNSQPDQQNSQQPQQNHRGQQQNRGRGQQQYRGRGGRGRGNRKVNNEDGSWYPDTKDRSRKRNNQIIAMNEKRITGSCMVKSNEKTSSLYPMLVGVSCALFSFKHLLNRTRTEITDEMVHGGATLMGLLLWRVQREEQVKTDRREILNKLKNAETEVKELKRRRVEDAKANEKVVGIFASHEQRWITQKKKLTQQISLLLKELQVINTKREETISELHGQLQEKDKLLEEEKSKRREQEEAVRKVEEMNQVWRETLKREAQEHSKEIWKHKSAFIELVSTQRQLEAEMGRAVRQVEAEKQELDAVLEQKEQYVLMTQKLSMELIKTRKDLEQKDKILSAMLRKSKVDSAEKQMLLKEVKISKSKRQQAAVQTEKSKTVSESRYEKYSLRSMLSRHHKSKPEATAVPSVAAIPSQPTNPHEFEQSELEEEQDVVSPFSQQPITEAKEELADIRQLEGWVQCEAEKYIGVVEERHQLEVNAFAEQLRLKDEKLEAFRWHSVSMDIELKRLQSQIEGLTHDLTKLKEHNLKVDALLLERESELHALKDQMESESYIRTRSITHDQEVCLEEITEEKAFKDTVLTVQSPDKEFEDNKNTSLNLISVGEECGREKDIQSSEYISTTWKMDLHALGVFYKIKRLNQQLLMFERLTGKHESCENCKRDDTRQFYSLMCLVNKQVNRYQSLQEKANDICKRMHENDQDASSGRSIAAKSKEETKKLEHFLEETFQLQRYIVATGQKLMEIQSKIASGFVGVQDDEFAASFDMKKFADCLRTLFREVQRGLEVRISRIIGDLEGPLAWDGMIHRRN</sequence>
<gene>
    <name evidence="1" type="ORF">L1987_35540</name>
</gene>
<reference evidence="1 2" key="2">
    <citation type="journal article" date="2022" name="Mol. Ecol. Resour.">
        <title>The genomes of chicory, endive, great burdock and yacon provide insights into Asteraceae paleo-polyploidization history and plant inulin production.</title>
        <authorList>
            <person name="Fan W."/>
            <person name="Wang S."/>
            <person name="Wang H."/>
            <person name="Wang A."/>
            <person name="Jiang F."/>
            <person name="Liu H."/>
            <person name="Zhao H."/>
            <person name="Xu D."/>
            <person name="Zhang Y."/>
        </authorList>
    </citation>
    <scope>NUCLEOTIDE SEQUENCE [LARGE SCALE GENOMIC DNA]</scope>
    <source>
        <strain evidence="2">cv. Yunnan</strain>
        <tissue evidence="1">Leaves</tissue>
    </source>
</reference>
<name>A0ACB9HWA7_9ASTR</name>
<evidence type="ECO:0000313" key="1">
    <source>
        <dbReference type="EMBL" id="KAI3800229.1"/>
    </source>
</evidence>
<dbReference type="EMBL" id="CM042028">
    <property type="protein sequence ID" value="KAI3800229.1"/>
    <property type="molecule type" value="Genomic_DNA"/>
</dbReference>
<organism evidence="1 2">
    <name type="scientific">Smallanthus sonchifolius</name>
    <dbReference type="NCBI Taxonomy" id="185202"/>
    <lineage>
        <taxon>Eukaryota</taxon>
        <taxon>Viridiplantae</taxon>
        <taxon>Streptophyta</taxon>
        <taxon>Embryophyta</taxon>
        <taxon>Tracheophyta</taxon>
        <taxon>Spermatophyta</taxon>
        <taxon>Magnoliopsida</taxon>
        <taxon>eudicotyledons</taxon>
        <taxon>Gunneridae</taxon>
        <taxon>Pentapetalae</taxon>
        <taxon>asterids</taxon>
        <taxon>campanulids</taxon>
        <taxon>Asterales</taxon>
        <taxon>Asteraceae</taxon>
        <taxon>Asteroideae</taxon>
        <taxon>Heliantheae alliance</taxon>
        <taxon>Millerieae</taxon>
        <taxon>Smallanthus</taxon>
    </lineage>
</organism>
<reference evidence="2" key="1">
    <citation type="journal article" date="2022" name="Mol. Ecol. Resour.">
        <title>The genomes of chicory, endive, great burdock and yacon provide insights into Asteraceae palaeo-polyploidization history and plant inulin production.</title>
        <authorList>
            <person name="Fan W."/>
            <person name="Wang S."/>
            <person name="Wang H."/>
            <person name="Wang A."/>
            <person name="Jiang F."/>
            <person name="Liu H."/>
            <person name="Zhao H."/>
            <person name="Xu D."/>
            <person name="Zhang Y."/>
        </authorList>
    </citation>
    <scope>NUCLEOTIDE SEQUENCE [LARGE SCALE GENOMIC DNA]</scope>
    <source>
        <strain evidence="2">cv. Yunnan</strain>
    </source>
</reference>
<protein>
    <submittedName>
        <fullName evidence="1">Uncharacterized protein</fullName>
    </submittedName>
</protein>
<dbReference type="Proteomes" id="UP001056120">
    <property type="component" value="Linkage Group LG11"/>
</dbReference>
<evidence type="ECO:0000313" key="2">
    <source>
        <dbReference type="Proteomes" id="UP001056120"/>
    </source>
</evidence>
<comment type="caution">
    <text evidence="1">The sequence shown here is derived from an EMBL/GenBank/DDBJ whole genome shotgun (WGS) entry which is preliminary data.</text>
</comment>
<proteinExistence type="predicted"/>
<keyword evidence="2" id="KW-1185">Reference proteome</keyword>